<dbReference type="Proteomes" id="UP000053411">
    <property type="component" value="Unassembled WGS sequence"/>
</dbReference>
<feature type="region of interest" description="Disordered" evidence="1">
    <location>
        <begin position="167"/>
        <end position="290"/>
    </location>
</feature>
<keyword evidence="3" id="KW-1185">Reference proteome</keyword>
<dbReference type="GeneID" id="27716776"/>
<dbReference type="OrthoDB" id="4161375at2759"/>
<proteinExistence type="predicted"/>
<reference evidence="2 3" key="1">
    <citation type="submission" date="2015-01" db="EMBL/GenBank/DDBJ databases">
        <title>The Genome Sequence of Fonsecaea multimorphosa CBS 102226.</title>
        <authorList>
            <consortium name="The Broad Institute Genomics Platform"/>
            <person name="Cuomo C."/>
            <person name="de Hoog S."/>
            <person name="Gorbushina A."/>
            <person name="Stielow B."/>
            <person name="Teixiera M."/>
            <person name="Abouelleil A."/>
            <person name="Chapman S.B."/>
            <person name="Priest M."/>
            <person name="Young S.K."/>
            <person name="Wortman J."/>
            <person name="Nusbaum C."/>
            <person name="Birren B."/>
        </authorList>
    </citation>
    <scope>NUCLEOTIDE SEQUENCE [LARGE SCALE GENOMIC DNA]</scope>
    <source>
        <strain evidence="2 3">CBS 102226</strain>
    </source>
</reference>
<evidence type="ECO:0000313" key="3">
    <source>
        <dbReference type="Proteomes" id="UP000053411"/>
    </source>
</evidence>
<dbReference type="VEuPathDB" id="FungiDB:Z520_11030"/>
<sequence length="290" mass="32499">MAHHQRNSSIASSTKTATPTDSWESYFDSWRTEDGDVPDMAPPRAPTIIEPLIVDDDLYHPESLLNAQFNLDRALELELELDWDFQDYHHDYQDRCSPKVFGRLNDANPANKRHAICVSNRRAAAAGYCQGQSRRDRRPVTLSTPMAPIATRPDDVERMANMGMTQPRQPFAARQEETGRSGHTSHGGFARRALHGRRSDYCLESSSSKRPHRTLQRKEHFNGGLGNPQQAEPPPYDLITPAPPPMPIPPLPAPITQHRHTSGKYQSPSSHPPVEARDPACGPVQSYVFT</sequence>
<dbReference type="EMBL" id="KN848096">
    <property type="protein sequence ID" value="KIX93176.1"/>
    <property type="molecule type" value="Genomic_DNA"/>
</dbReference>
<organism evidence="2 3">
    <name type="scientific">Fonsecaea multimorphosa CBS 102226</name>
    <dbReference type="NCBI Taxonomy" id="1442371"/>
    <lineage>
        <taxon>Eukaryota</taxon>
        <taxon>Fungi</taxon>
        <taxon>Dikarya</taxon>
        <taxon>Ascomycota</taxon>
        <taxon>Pezizomycotina</taxon>
        <taxon>Eurotiomycetes</taxon>
        <taxon>Chaetothyriomycetidae</taxon>
        <taxon>Chaetothyriales</taxon>
        <taxon>Herpotrichiellaceae</taxon>
        <taxon>Fonsecaea</taxon>
    </lineage>
</organism>
<gene>
    <name evidence="2" type="ORF">Z520_11030</name>
</gene>
<feature type="compositionally biased region" description="Polar residues" evidence="1">
    <location>
        <begin position="7"/>
        <end position="22"/>
    </location>
</feature>
<feature type="compositionally biased region" description="Pro residues" evidence="1">
    <location>
        <begin position="231"/>
        <end position="253"/>
    </location>
</feature>
<evidence type="ECO:0000313" key="2">
    <source>
        <dbReference type="EMBL" id="KIX93176.1"/>
    </source>
</evidence>
<evidence type="ECO:0000256" key="1">
    <source>
        <dbReference type="SAM" id="MobiDB-lite"/>
    </source>
</evidence>
<dbReference type="RefSeq" id="XP_016627299.1">
    <property type="nucleotide sequence ID" value="XM_016781521.1"/>
</dbReference>
<protein>
    <submittedName>
        <fullName evidence="2">Uncharacterized protein</fullName>
    </submittedName>
</protein>
<feature type="region of interest" description="Disordered" evidence="1">
    <location>
        <begin position="1"/>
        <end position="22"/>
    </location>
</feature>
<name>A0A0D2I7I5_9EURO</name>
<dbReference type="AlphaFoldDB" id="A0A0D2I7I5"/>
<accession>A0A0D2I7I5</accession>